<organism evidence="2 3">
    <name type="scientific">Trichinella patagoniensis</name>
    <dbReference type="NCBI Taxonomy" id="990121"/>
    <lineage>
        <taxon>Eukaryota</taxon>
        <taxon>Metazoa</taxon>
        <taxon>Ecdysozoa</taxon>
        <taxon>Nematoda</taxon>
        <taxon>Enoplea</taxon>
        <taxon>Dorylaimia</taxon>
        <taxon>Trichinellida</taxon>
        <taxon>Trichinellidae</taxon>
        <taxon>Trichinella</taxon>
    </lineage>
</organism>
<feature type="region of interest" description="Disordered" evidence="1">
    <location>
        <begin position="93"/>
        <end position="116"/>
    </location>
</feature>
<proteinExistence type="predicted"/>
<protein>
    <submittedName>
        <fullName evidence="2">Uncharacterized protein</fullName>
    </submittedName>
</protein>
<gene>
    <name evidence="2" type="ORF">T12_1097</name>
</gene>
<dbReference type="EMBL" id="JYDQ01000009">
    <property type="protein sequence ID" value="KRY22356.1"/>
    <property type="molecule type" value="Genomic_DNA"/>
</dbReference>
<sequence>MLRIIFMSFINPPCYVRKVTDPVGLTPPAPMVPNGRGRRKNNTRAPLARSLFRRLATPIRGQRDPLRRPRMTVARQTMVVYAIAPVAGHKVPEEAARWTSTPNDHREMKGAESITA</sequence>
<dbReference type="Proteomes" id="UP000054783">
    <property type="component" value="Unassembled WGS sequence"/>
</dbReference>
<evidence type="ECO:0000313" key="3">
    <source>
        <dbReference type="Proteomes" id="UP000054783"/>
    </source>
</evidence>
<keyword evidence="3" id="KW-1185">Reference proteome</keyword>
<name>A0A0V1ACF3_9BILA</name>
<comment type="caution">
    <text evidence="2">The sequence shown here is derived from an EMBL/GenBank/DDBJ whole genome shotgun (WGS) entry which is preliminary data.</text>
</comment>
<feature type="region of interest" description="Disordered" evidence="1">
    <location>
        <begin position="27"/>
        <end position="46"/>
    </location>
</feature>
<reference evidence="2 3" key="1">
    <citation type="submission" date="2015-01" db="EMBL/GenBank/DDBJ databases">
        <title>Evolution of Trichinella species and genotypes.</title>
        <authorList>
            <person name="Korhonen P.K."/>
            <person name="Edoardo P."/>
            <person name="Giuseppe L.R."/>
            <person name="Gasser R.B."/>
        </authorList>
    </citation>
    <scope>NUCLEOTIDE SEQUENCE [LARGE SCALE GENOMIC DNA]</scope>
    <source>
        <strain evidence="2">ISS2496</strain>
    </source>
</reference>
<evidence type="ECO:0000313" key="2">
    <source>
        <dbReference type="EMBL" id="KRY22356.1"/>
    </source>
</evidence>
<accession>A0A0V1ACF3</accession>
<evidence type="ECO:0000256" key="1">
    <source>
        <dbReference type="SAM" id="MobiDB-lite"/>
    </source>
</evidence>
<dbReference type="AlphaFoldDB" id="A0A0V1ACF3"/>